<dbReference type="EMBL" id="FQUC01000003">
    <property type="protein sequence ID" value="SHE98841.1"/>
    <property type="molecule type" value="Genomic_DNA"/>
</dbReference>
<accession>A0A1M4XZC0</accession>
<reference evidence="4" key="1">
    <citation type="submission" date="2016-11" db="EMBL/GenBank/DDBJ databases">
        <authorList>
            <person name="Varghese N."/>
            <person name="Submissions S."/>
        </authorList>
    </citation>
    <scope>NUCLEOTIDE SEQUENCE [LARGE SCALE GENOMIC DNA]</scope>
    <source>
        <strain evidence="4">DSM 27370</strain>
    </source>
</reference>
<evidence type="ECO:0000313" key="3">
    <source>
        <dbReference type="EMBL" id="SHE98841.1"/>
    </source>
</evidence>
<feature type="signal peptide" evidence="1">
    <location>
        <begin position="1"/>
        <end position="21"/>
    </location>
</feature>
<dbReference type="Proteomes" id="UP000184480">
    <property type="component" value="Unassembled WGS sequence"/>
</dbReference>
<dbReference type="OrthoDB" id="9794261at2"/>
<name>A0A1M4XZC0_9BACT</name>
<organism evidence="3 4">
    <name type="scientific">Dysgonomonas macrotermitis</name>
    <dbReference type="NCBI Taxonomy" id="1346286"/>
    <lineage>
        <taxon>Bacteria</taxon>
        <taxon>Pseudomonadati</taxon>
        <taxon>Bacteroidota</taxon>
        <taxon>Bacteroidia</taxon>
        <taxon>Bacteroidales</taxon>
        <taxon>Dysgonomonadaceae</taxon>
        <taxon>Dysgonomonas</taxon>
    </lineage>
</organism>
<evidence type="ECO:0000256" key="1">
    <source>
        <dbReference type="SAM" id="SignalP"/>
    </source>
</evidence>
<proteinExistence type="predicted"/>
<keyword evidence="1" id="KW-0732">Signal</keyword>
<dbReference type="PROSITE" id="PS51257">
    <property type="entry name" value="PROKAR_LIPOPROTEIN"/>
    <property type="match status" value="1"/>
</dbReference>
<dbReference type="InterPro" id="IPR032181">
    <property type="entry name" value="DUF5013"/>
</dbReference>
<gene>
    <name evidence="3" type="ORF">SAMN05444362_10329</name>
</gene>
<dbReference type="Pfam" id="PF16405">
    <property type="entry name" value="DUF5013"/>
    <property type="match status" value="1"/>
</dbReference>
<dbReference type="AlphaFoldDB" id="A0A1M4XZC0"/>
<dbReference type="STRING" id="1346286.SAMN05444362_10329"/>
<sequence length="416" mass="45555">MKNIKFVVLSLLSLALIFSCTDDEEKNHIPNTGALEMGIVVPGNESVTLCLDLKDNANVTRAEVSWGDDGSASFDIAGNQVQQKIAVPEGSYIFRVLAYDANGKEVINFPMAGKSYGANYIGTLKNSRVPIKFRLSPEKDVNITWADNPAGCLRSVVSYIKAGETEPTVINVTTDETTSFLEKPALEIDEEGKEVFRFEVMSYYYPETKLLNTSQRPVSVPADIVFDEFPSTITKYDNGPVDVTSVYIKNPGPNMVGTPGADSRFGNLTDWQTNTAAKNRDGNTYGGWKQGLIGWEVGWGADPITNGKIWQSPTLPEGTYELSISFGGIMTDWVDLNLVVAPGSELPNVENLSTQAITYMRLVNDPVLGSDRKLTFKLTGEDQKVSIGVAITATGGDAWIDAIKWFKLVDLKIYDE</sequence>
<feature type="domain" description="DUF5013" evidence="2">
    <location>
        <begin position="249"/>
        <end position="388"/>
    </location>
</feature>
<feature type="chain" id="PRO_5009908363" description="DUF5013 domain-containing protein" evidence="1">
    <location>
        <begin position="22"/>
        <end position="416"/>
    </location>
</feature>
<protein>
    <recommendedName>
        <fullName evidence="2">DUF5013 domain-containing protein</fullName>
    </recommendedName>
</protein>
<evidence type="ECO:0000259" key="2">
    <source>
        <dbReference type="Pfam" id="PF16405"/>
    </source>
</evidence>
<evidence type="ECO:0000313" key="4">
    <source>
        <dbReference type="Proteomes" id="UP000184480"/>
    </source>
</evidence>
<dbReference type="RefSeq" id="WP_062177141.1">
    <property type="nucleotide sequence ID" value="NZ_BBXL01000003.1"/>
</dbReference>
<dbReference type="Pfam" id="PF16389">
    <property type="entry name" value="DUF4998"/>
    <property type="match status" value="1"/>
</dbReference>
<keyword evidence="4" id="KW-1185">Reference proteome</keyword>